<dbReference type="PANTHER" id="PTHR30189:SF1">
    <property type="entry name" value="LPS-ASSEMBLY PROTEIN LPTD"/>
    <property type="match status" value="1"/>
</dbReference>
<feature type="chain" id="PRO_5044945354" description="LPS-assembly protein LptD" evidence="1">
    <location>
        <begin position="31"/>
        <end position="788"/>
    </location>
</feature>
<dbReference type="Pfam" id="PF04453">
    <property type="entry name" value="LptD"/>
    <property type="match status" value="1"/>
</dbReference>
<keyword evidence="1" id="KW-0472">Membrane</keyword>
<dbReference type="HAMAP" id="MF_01411">
    <property type="entry name" value="LPS_assembly_LptD"/>
    <property type="match status" value="1"/>
</dbReference>
<dbReference type="InterPro" id="IPR020889">
    <property type="entry name" value="LipoPS_assembly_LptD"/>
</dbReference>
<evidence type="ECO:0000256" key="1">
    <source>
        <dbReference type="HAMAP-Rule" id="MF_01411"/>
    </source>
</evidence>
<comment type="similarity">
    <text evidence="1">Belongs to the LptD family.</text>
</comment>
<gene>
    <name evidence="1 3" type="primary">lptD</name>
    <name evidence="3" type="ORF">PSQ39_15440</name>
</gene>
<comment type="caution">
    <text evidence="3">The sequence shown here is derived from an EMBL/GenBank/DDBJ whole genome shotgun (WGS) entry which is preliminary data.</text>
</comment>
<sequence precursor="true">MREPRPVARRPFVRTPLAVLAALLCQGTWAQSDAADTASPRLKSSIQLQDKIPPLSRPERPTFVTGDQITGQNELQTAVEGHGELRRADTVIRGDRLEYFQSTDTAKARGNVFINRAGNTYRGKELELKVDAFEGFFTEPHYEFLATKAYGDAQRIDFVGENNMVVQNGTYSTCRPTGGPDWMPAWLLRADAVKLDQENSIGVAQNGVLEFYGKPVLSASSLSFPLSDARKSGWLPPSVGMSSRDGLEYTQPYYWNIAPNRDATFYPTLMSKRGLDLAGDFRYLENGYRGQMWGNYMPSDKLRESSRWGYAVTHNGAIDTGITNIGALGLGLNLNRVSDNNYWRDFNRSIPTLTQRLLPNDVSLSWSRDEFFAQFRRLKWQTLQDVTSPITPPYDQAPKLLGRYTRNNLAGFDVMIEGDHTQFQADPTLTNQPNTQRRYAQAVVSRPVLAPGWFITPKLQLYRSDYSFSAPLANGMSQASVSVPTFSLDGGLFFERDASFFGRAYRQTLEPRAMYVNTPYRNQSAIPVYDTALNDFNFATIYTENAFGGRDRIADANKLTLGVTSRLLAPETGAEIARFGVAQRLLFRDQLVTLPGGTPVTNRASDLLLGAAINWTPQWMFDSTVSVSPESKTTNTSSISARYSPSNYRVINAAYRFQRDNSEQIDIGWQWPLNDLWGDKGVDKGPGRGLGPGRWYGVGRLNYDMMNKRMVDAIVGFEYDADCWIGRVVLDRLNTTLVTANTRILFQIEFVGFSRIGASPLQTLRQSIPRYQYLREQVTAPSRFSNYD</sequence>
<dbReference type="EMBL" id="JAQSIO010000006">
    <property type="protein sequence ID" value="MDD0816030.1"/>
    <property type="molecule type" value="Genomic_DNA"/>
</dbReference>
<reference evidence="3 4" key="1">
    <citation type="submission" date="2023-02" db="EMBL/GenBank/DDBJ databases">
        <title>Bacterial whole genome sequence for Curvibacter sp. HBC28.</title>
        <authorList>
            <person name="Le V."/>
            <person name="Ko S.-R."/>
            <person name="Ahn C.-Y."/>
            <person name="Oh H.-M."/>
        </authorList>
    </citation>
    <scope>NUCLEOTIDE SEQUENCE [LARGE SCALE GENOMIC DNA]</scope>
    <source>
        <strain evidence="3 4">HBC28</strain>
    </source>
</reference>
<evidence type="ECO:0000259" key="2">
    <source>
        <dbReference type="Pfam" id="PF04453"/>
    </source>
</evidence>
<accession>A0ABT5MLC9</accession>
<keyword evidence="1" id="KW-0998">Cell outer membrane</keyword>
<protein>
    <recommendedName>
        <fullName evidence="1">LPS-assembly protein LptD</fullName>
    </recommendedName>
</protein>
<feature type="domain" description="LptD C-terminal" evidence="2">
    <location>
        <begin position="306"/>
        <end position="677"/>
    </location>
</feature>
<keyword evidence="4" id="KW-1185">Reference proteome</keyword>
<dbReference type="Proteomes" id="UP001528672">
    <property type="component" value="Unassembled WGS sequence"/>
</dbReference>
<evidence type="ECO:0000313" key="3">
    <source>
        <dbReference type="EMBL" id="MDD0816030.1"/>
    </source>
</evidence>
<organism evidence="3 4">
    <name type="scientific">Curvibacter microcysteis</name>
    <dbReference type="NCBI Taxonomy" id="3026419"/>
    <lineage>
        <taxon>Bacteria</taxon>
        <taxon>Pseudomonadati</taxon>
        <taxon>Pseudomonadota</taxon>
        <taxon>Betaproteobacteria</taxon>
        <taxon>Burkholderiales</taxon>
        <taxon>Comamonadaceae</taxon>
        <taxon>Curvibacter</taxon>
    </lineage>
</organism>
<proteinExistence type="inferred from homology"/>
<dbReference type="PANTHER" id="PTHR30189">
    <property type="entry name" value="LPS-ASSEMBLY PROTEIN"/>
    <property type="match status" value="1"/>
</dbReference>
<comment type="function">
    <text evidence="1">Together with LptE, is involved in the assembly of lipopolysaccharide (LPS) at the surface of the outer membrane.</text>
</comment>
<keyword evidence="1" id="KW-0732">Signal</keyword>
<dbReference type="InterPro" id="IPR007543">
    <property type="entry name" value="LptD_C"/>
</dbReference>
<evidence type="ECO:0000313" key="4">
    <source>
        <dbReference type="Proteomes" id="UP001528672"/>
    </source>
</evidence>
<dbReference type="InterPro" id="IPR050218">
    <property type="entry name" value="LptD"/>
</dbReference>
<comment type="subunit">
    <text evidence="1">Component of the lipopolysaccharide transport and assembly complex. Interacts with LptE and LptA.</text>
</comment>
<name>A0ABT5MLC9_9BURK</name>
<comment type="subcellular location">
    <subcellularLocation>
        <location evidence="1">Cell outer membrane</location>
    </subcellularLocation>
</comment>
<comment type="caution">
    <text evidence="1">Lacks conserved residue(s) required for the propagation of feature annotation.</text>
</comment>
<feature type="signal peptide" evidence="1">
    <location>
        <begin position="1"/>
        <end position="30"/>
    </location>
</feature>